<dbReference type="FunFam" id="3.40.50.300:FF:002859">
    <property type="entry name" value="putative pre-mRNA-splicing factor ATP-dependent RNA helicase DHX16 isoform X1"/>
    <property type="match status" value="1"/>
</dbReference>
<dbReference type="PANTHER" id="PTHR18934:SF85">
    <property type="entry name" value="ATP-DEPENDENT RNA HELICASE DHX8"/>
    <property type="match status" value="1"/>
</dbReference>
<dbReference type="GO" id="GO:0071013">
    <property type="term" value="C:catalytic step 2 spliceosome"/>
    <property type="evidence" value="ECO:0007669"/>
    <property type="project" value="TreeGrafter"/>
</dbReference>
<dbReference type="Pfam" id="PF07717">
    <property type="entry name" value="OB_NTP_bind"/>
    <property type="match status" value="1"/>
</dbReference>
<dbReference type="GO" id="GO:0016887">
    <property type="term" value="F:ATP hydrolysis activity"/>
    <property type="evidence" value="ECO:0007669"/>
    <property type="project" value="InterPro"/>
</dbReference>
<evidence type="ECO:0000313" key="10">
    <source>
        <dbReference type="Proteomes" id="UP000689129"/>
    </source>
</evidence>
<feature type="compositionally biased region" description="Low complexity" evidence="4">
    <location>
        <begin position="1615"/>
        <end position="1630"/>
    </location>
</feature>
<accession>A0A8I3AKL3</accession>
<sequence>MDDLLELELLSLVSKVTSELQNHMGVSDKTLAEFIIAQRVECADTGLAGFQKKLAALGADFPPSFVESIDRLVLAMHPKLKGKKTNGADEAQQHHHRSAEEKEQIFKGLAVPDKEVGADAFDDTFALLEGLEGRARQEKTSARKRSRSPEDDRESRRKRRDRSRSKERRRRRRSRSRSLDDEHGPALKQRSSRRRERDYNDYEDDDRLRRPPPTELDDAPQIQKVYPGRVTGVKDFGAFVNLQGVRGKSDGLVHVSQISEQRVNHPSDILSRDQQVWVKVISVDGNRIGLSMKQVDQETGMDLVPQARISSGANMEALGGGGADRNGNMFDAGIMPPPNQRPQRQKKRMTSPERWEIRQLIASGVAKASDYPDLNEDYNATLRGDGEMELEEEVDIEVREEEPPFLAGQTKQSLELSPIRVVKAPDGSMNRAAMSGTALAKERKELKQQEAEAAAQEENKVDLSTQWNDPMADPDKRKFASDMRNAKQQAPKPDAVPEWKRAVQPKDQSFGKRTDMSMKQQRESLPVFAFRQKFLDAVNDHQVMVVIGETGSGKTTQLTQYLAEGGFANHGVIGCTQPRRVAAMSVAKRVAEEVGCPLGEEVGYTIRFEDRTSPATRIKYMTDGMLQREILVDPDLKRYSVIMLDEAHERTISTDVLFALLKKTMARRKDLKVIATSATLDADKFSSYFNGCPIFTIPGRTFPVEVLYSREPESDYLDAALVTVMQIHLTEPPGDILLFLTGQEEIDTSCEILFERMKALGPNVPELLILPVYSALPNEMQSRIFDPAPPGCRKVVIATNIAETSITIDNIYFVVDPGFVKQNAYDPKLGMDSLTQADQKKAKFHDPAGDHLTLLNVYNSWKQSSYSSPWCFENFIQARSMKRAKDVHDQLVKIMDRYRHPVVSCGRNTQKVRQALCSGFFRNAARKDPQEGYKTLTEQTPVYLHPSSALFGKQAEWVIYHTLVLTTKEYMHCSTSIEPKWLVEAAPTFFKVAPTDKLSKRKKAERIQPLYNKFAGEDDWRLSAQKKGGRSGGDALEWTDDSIKIWAFTHDNVPADLAENPNPETWGLPRFASAACEVGKVFADAQIVMNINFCGVAGHEGHWDQCAETTKQTSCQAYIAENPEALKDSYFQVRSIKVYTPGDEKRGYLPPAIESDAAEPTAPSVVVPSTAPEKPQYTDLPEGEEVPSTPVEPEVPVESDFYEQPGTPSIPVKPEVPVESEIYEQPPETPEQPVVSEPVSVEKPIASTSASIPEQPVASEPVSAPEQPVASETPSASGQPAQSASTSVPDYPIETEPISIVPSESVLPVPTSVPITSGERLTTLIISETRVTTITSCPPEAAAECPGKVGEVVTEVIAVTTTVCPVTDVPTVVTVSKTIVNTVTSCAPDVPDCPGAPSTTIQEEVITTTTAIPVLESSVPVAEPTPEVPTPAEPTPEAPTPEQPTPEVPTPEEPGKPEVPEYPTPEEPTPKEPTPEEPTSQVPEVPVESEKPAPEEPTPEEPTPEEPTSQVPEVPVSEAPTPTITIERLTTLTISETRISTITSCPPEAAADCPGKLGSTITEVVGVTTTVCPVIDVATTVVVSKTIVNTITSCAPEVTNCPVGQPSTTIEEETITTTTPVVVFEPTGEPTPEEPKPEEPTPEQPIPEQPTPVEPTPEQPTPEEPVTPGEPTPEVPATPEEPTPVVPLTPEQPTPEYPAPEEPIPETPVPEQPTPEQPTPEQPTPENPTPEQPTPEQPTPEEPTPEQPTPENPTPEQPTPEQPTPEQPTPEQPTPENPTPEQPTPEEPVTPGQPTPDYPAPEEPVPQPPSPTPSQVVPPPPAIPTFTSIINGTQTAPVTFPTNTDIPVEVDAANKLGSGGLTLLVGAVLGVIAFVM</sequence>
<keyword evidence="9" id="KW-0347">Helicase</keyword>
<keyword evidence="5" id="KW-0812">Transmembrane</keyword>
<feature type="compositionally biased region" description="Basic and acidic residues" evidence="4">
    <location>
        <begin position="132"/>
        <end position="155"/>
    </location>
</feature>
<evidence type="ECO:0000256" key="1">
    <source>
        <dbReference type="ARBA" id="ARBA00022741"/>
    </source>
</evidence>
<evidence type="ECO:0000256" key="2">
    <source>
        <dbReference type="ARBA" id="ARBA00022801"/>
    </source>
</evidence>
<dbReference type="SMART" id="SM00316">
    <property type="entry name" value="S1"/>
    <property type="match status" value="1"/>
</dbReference>
<organism evidence="9 10">
    <name type="scientific">Verticillium longisporum</name>
    <name type="common">Verticillium dahliae var. longisporum</name>
    <dbReference type="NCBI Taxonomy" id="100787"/>
    <lineage>
        <taxon>Eukaryota</taxon>
        <taxon>Fungi</taxon>
        <taxon>Dikarya</taxon>
        <taxon>Ascomycota</taxon>
        <taxon>Pezizomycotina</taxon>
        <taxon>Sordariomycetes</taxon>
        <taxon>Hypocreomycetidae</taxon>
        <taxon>Glomerellales</taxon>
        <taxon>Plectosphaerellaceae</taxon>
        <taxon>Verticillium</taxon>
    </lineage>
</organism>
<dbReference type="SMART" id="SM00487">
    <property type="entry name" value="DEXDc"/>
    <property type="match status" value="1"/>
</dbReference>
<keyword evidence="1" id="KW-0547">Nucleotide-binding</keyword>
<dbReference type="Pfam" id="PF00575">
    <property type="entry name" value="S1"/>
    <property type="match status" value="1"/>
</dbReference>
<dbReference type="OrthoDB" id="10253254at2759"/>
<dbReference type="GO" id="GO:0003724">
    <property type="term" value="F:RNA helicase activity"/>
    <property type="evidence" value="ECO:0007669"/>
    <property type="project" value="TreeGrafter"/>
</dbReference>
<evidence type="ECO:0000256" key="3">
    <source>
        <dbReference type="ARBA" id="ARBA00022840"/>
    </source>
</evidence>
<feature type="compositionally biased region" description="Basic and acidic residues" evidence="4">
    <location>
        <begin position="440"/>
        <end position="450"/>
    </location>
</feature>
<dbReference type="InterPro" id="IPR011709">
    <property type="entry name" value="DEAD-box_helicase_OB_fold"/>
</dbReference>
<keyword evidence="5" id="KW-0472">Membrane</keyword>
<feature type="domain" description="S1 motif" evidence="6">
    <location>
        <begin position="223"/>
        <end position="293"/>
    </location>
</feature>
<feature type="region of interest" description="Disordered" evidence="4">
    <location>
        <begin position="132"/>
        <end position="220"/>
    </location>
</feature>
<comment type="caution">
    <text evidence="9">The sequence shown here is derived from an EMBL/GenBank/DDBJ whole genome shotgun (WGS) entry which is preliminary data.</text>
</comment>
<dbReference type="FunFam" id="3.40.50.300:FF:000191">
    <property type="entry name" value="Pre-mRNA-splicing factor ATP-dependent RNA helicase"/>
    <property type="match status" value="1"/>
</dbReference>
<feature type="region of interest" description="Disordered" evidence="4">
    <location>
        <begin position="1414"/>
        <end position="1523"/>
    </location>
</feature>
<feature type="domain" description="Helicase C-terminal" evidence="8">
    <location>
        <begin position="716"/>
        <end position="913"/>
    </location>
</feature>
<name>A0A8I3AKL3_VERLO</name>
<keyword evidence="5" id="KW-1133">Transmembrane helix</keyword>
<dbReference type="Pfam" id="PF00271">
    <property type="entry name" value="Helicase_C"/>
    <property type="match status" value="1"/>
</dbReference>
<dbReference type="EMBL" id="JAEMWZ010000273">
    <property type="protein sequence ID" value="KAG7128214.1"/>
    <property type="molecule type" value="Genomic_DNA"/>
</dbReference>
<feature type="region of interest" description="Disordered" evidence="4">
    <location>
        <begin position="489"/>
        <end position="514"/>
    </location>
</feature>
<feature type="region of interest" description="Disordered" evidence="4">
    <location>
        <begin position="82"/>
        <end position="103"/>
    </location>
</feature>
<feature type="compositionally biased region" description="Low complexity" evidence="4">
    <location>
        <begin position="1273"/>
        <end position="1287"/>
    </location>
</feature>
<gene>
    <name evidence="9" type="ORF">HYQ45_018965</name>
</gene>
<feature type="region of interest" description="Disordered" evidence="4">
    <location>
        <begin position="1605"/>
        <end position="1825"/>
    </location>
</feature>
<evidence type="ECO:0000256" key="5">
    <source>
        <dbReference type="SAM" id="Phobius"/>
    </source>
</evidence>
<dbReference type="Pfam" id="PF13401">
    <property type="entry name" value="AAA_22"/>
    <property type="match status" value="1"/>
</dbReference>
<dbReference type="PROSITE" id="PS51192">
    <property type="entry name" value="HELICASE_ATP_BIND_1"/>
    <property type="match status" value="1"/>
</dbReference>
<reference evidence="9" key="1">
    <citation type="journal article" date="2021" name="Mol. Plant Pathol.">
        <title>A 20-kb lineage-specific genomic region tames virulence in pathogenic amphidiploid Verticillium longisporum.</title>
        <authorList>
            <person name="Harting R."/>
            <person name="Starke J."/>
            <person name="Kusch H."/>
            <person name="Poggeler S."/>
            <person name="Maurus I."/>
            <person name="Schluter R."/>
            <person name="Landesfeind M."/>
            <person name="Bulla I."/>
            <person name="Nowrousian M."/>
            <person name="de Jonge R."/>
            <person name="Stahlhut G."/>
            <person name="Hoff K.J."/>
            <person name="Asshauer K.P."/>
            <person name="Thurmer A."/>
            <person name="Stanke M."/>
            <person name="Daniel R."/>
            <person name="Morgenstern B."/>
            <person name="Thomma B.P.H.J."/>
            <person name="Kronstad J.W."/>
            <person name="Braus-Stromeyer S.A."/>
            <person name="Braus G.H."/>
        </authorList>
    </citation>
    <scope>NUCLEOTIDE SEQUENCE</scope>
    <source>
        <strain evidence="9">Vl32</strain>
    </source>
</reference>
<dbReference type="GO" id="GO:0003723">
    <property type="term" value="F:RNA binding"/>
    <property type="evidence" value="ECO:0007669"/>
    <property type="project" value="TreeGrafter"/>
</dbReference>
<evidence type="ECO:0000313" key="9">
    <source>
        <dbReference type="EMBL" id="KAG7128214.1"/>
    </source>
</evidence>
<feature type="transmembrane region" description="Helical" evidence="5">
    <location>
        <begin position="1856"/>
        <end position="1875"/>
    </location>
</feature>
<feature type="compositionally biased region" description="Basic residues" evidence="4">
    <location>
        <begin position="156"/>
        <end position="176"/>
    </location>
</feature>
<feature type="compositionally biased region" description="Low complexity" evidence="4">
    <location>
        <begin position="1506"/>
        <end position="1523"/>
    </location>
</feature>
<keyword evidence="3" id="KW-0067">ATP-binding</keyword>
<feature type="compositionally biased region" description="Pro residues" evidence="4">
    <location>
        <begin position="1642"/>
        <end position="1823"/>
    </location>
</feature>
<dbReference type="CDD" id="cd18791">
    <property type="entry name" value="SF2_C_RHA"/>
    <property type="match status" value="1"/>
</dbReference>
<dbReference type="FunFam" id="2.40.50.140:FF:000061">
    <property type="entry name" value="ATP-dependent RNA helicase DHX8"/>
    <property type="match status" value="1"/>
</dbReference>
<evidence type="ECO:0000259" key="8">
    <source>
        <dbReference type="PROSITE" id="PS51194"/>
    </source>
</evidence>
<evidence type="ECO:0000256" key="4">
    <source>
        <dbReference type="SAM" id="MobiDB-lite"/>
    </source>
</evidence>
<dbReference type="PROSITE" id="PS00690">
    <property type="entry name" value="DEAH_ATP_HELICASE"/>
    <property type="match status" value="1"/>
</dbReference>
<feature type="compositionally biased region" description="Pro residues" evidence="4">
    <location>
        <begin position="1426"/>
        <end position="1452"/>
    </location>
</feature>
<dbReference type="PROSITE" id="PS51194">
    <property type="entry name" value="HELICASE_CTER"/>
    <property type="match status" value="1"/>
</dbReference>
<dbReference type="GO" id="GO:0005524">
    <property type="term" value="F:ATP binding"/>
    <property type="evidence" value="ECO:0007669"/>
    <property type="project" value="UniProtKB-KW"/>
</dbReference>
<dbReference type="InterPro" id="IPR014001">
    <property type="entry name" value="Helicase_ATP-bd"/>
</dbReference>
<dbReference type="SMART" id="SM00490">
    <property type="entry name" value="HELICc"/>
    <property type="match status" value="1"/>
</dbReference>
<dbReference type="InterPro" id="IPR002464">
    <property type="entry name" value="DNA/RNA_helicase_DEAH_CS"/>
</dbReference>
<feature type="region of interest" description="Disordered" evidence="4">
    <location>
        <begin position="1144"/>
        <end position="1216"/>
    </location>
</feature>
<feature type="domain" description="Helicase ATP-binding" evidence="7">
    <location>
        <begin position="535"/>
        <end position="698"/>
    </location>
</feature>
<evidence type="ECO:0000259" key="6">
    <source>
        <dbReference type="PROSITE" id="PS50126"/>
    </source>
</evidence>
<dbReference type="Pfam" id="PF26113">
    <property type="entry name" value="GH16_XgeA"/>
    <property type="match status" value="1"/>
</dbReference>
<evidence type="ECO:0000259" key="7">
    <source>
        <dbReference type="PROSITE" id="PS51192"/>
    </source>
</evidence>
<dbReference type="CDD" id="cd05684">
    <property type="entry name" value="S1_DHX8_helicase"/>
    <property type="match status" value="1"/>
</dbReference>
<keyword evidence="2" id="KW-0378">Hydrolase</keyword>
<protein>
    <submittedName>
        <fullName evidence="9">Pre-mRNA-splicing factor ATP-dependent RNA helicase prp22 like protein</fullName>
    </submittedName>
</protein>
<feature type="region of interest" description="Disordered" evidence="4">
    <location>
        <begin position="1248"/>
        <end position="1293"/>
    </location>
</feature>
<dbReference type="InterPro" id="IPR049945">
    <property type="entry name" value="AAA_22"/>
</dbReference>
<dbReference type="PANTHER" id="PTHR18934">
    <property type="entry name" value="ATP-DEPENDENT RNA HELICASE"/>
    <property type="match status" value="1"/>
</dbReference>
<proteinExistence type="predicted"/>
<feature type="region of interest" description="Disordered" evidence="4">
    <location>
        <begin position="436"/>
        <end position="460"/>
    </location>
</feature>
<dbReference type="Proteomes" id="UP000689129">
    <property type="component" value="Unassembled WGS sequence"/>
</dbReference>
<dbReference type="InterPro" id="IPR001650">
    <property type="entry name" value="Helicase_C-like"/>
</dbReference>
<dbReference type="PROSITE" id="PS50126">
    <property type="entry name" value="S1"/>
    <property type="match status" value="1"/>
</dbReference>
<dbReference type="InterPro" id="IPR003029">
    <property type="entry name" value="S1_domain"/>
</dbReference>
<dbReference type="InterPro" id="IPR049621">
    <property type="entry name" value="S1_DHX8_helicase"/>
</dbReference>
<dbReference type="GO" id="GO:0000390">
    <property type="term" value="P:spliceosomal complex disassembly"/>
    <property type="evidence" value="ECO:0007669"/>
    <property type="project" value="TreeGrafter"/>
</dbReference>